<keyword evidence="3" id="KW-0963">Cytoplasm</keyword>
<dbReference type="GO" id="GO:0001669">
    <property type="term" value="C:acrosomal vesicle"/>
    <property type="evidence" value="ECO:0007669"/>
    <property type="project" value="TreeGrafter"/>
</dbReference>
<dbReference type="InterPro" id="IPR027012">
    <property type="entry name" value="Enkurin_dom"/>
</dbReference>
<dbReference type="Pfam" id="PF13864">
    <property type="entry name" value="Enkurin"/>
    <property type="match status" value="1"/>
</dbReference>
<dbReference type="InterPro" id="IPR052102">
    <property type="entry name" value="Enkurin_domain-protein"/>
</dbReference>
<evidence type="ECO:0000256" key="4">
    <source>
        <dbReference type="ARBA" id="ARBA00023212"/>
    </source>
</evidence>
<keyword evidence="9" id="KW-1185">Reference proteome</keyword>
<evidence type="ECO:0000256" key="6">
    <source>
        <dbReference type="SAM" id="MobiDB-lite"/>
    </source>
</evidence>
<reference evidence="8" key="1">
    <citation type="submission" date="2020-08" db="EMBL/GenBank/DDBJ databases">
        <title>Multicomponent nature underlies the extraordinary mechanical properties of spider dragline silk.</title>
        <authorList>
            <person name="Kono N."/>
            <person name="Nakamura H."/>
            <person name="Mori M."/>
            <person name="Yoshida Y."/>
            <person name="Ohtoshi R."/>
            <person name="Malay A.D."/>
            <person name="Moran D.A.P."/>
            <person name="Tomita M."/>
            <person name="Numata K."/>
            <person name="Arakawa K."/>
        </authorList>
    </citation>
    <scope>NUCLEOTIDE SEQUENCE</scope>
</reference>
<evidence type="ECO:0000256" key="5">
    <source>
        <dbReference type="ARBA" id="ARBA00023273"/>
    </source>
</evidence>
<protein>
    <submittedName>
        <fullName evidence="8">Enkurin</fullName>
    </submittedName>
</protein>
<keyword evidence="5" id="KW-0966">Cell projection</keyword>
<evidence type="ECO:0000256" key="2">
    <source>
        <dbReference type="ARBA" id="ARBA00004245"/>
    </source>
</evidence>
<gene>
    <name evidence="8" type="primary">Enkur</name>
    <name evidence="8" type="ORF">NPIL_170821</name>
</gene>
<dbReference type="PANTHER" id="PTHR21490">
    <property type="entry name" value="ENKURIN-RELATED"/>
    <property type="match status" value="1"/>
</dbReference>
<keyword evidence="4" id="KW-0206">Cytoskeleton</keyword>
<sequence length="258" mass="30113">MGVLSPNEQLLRSGTKISNLYRSKHYSAVKEQYNSAKSPIPLTMGYARTPLKSPKEFLKKHSTQSQKQDEPKTERIKCVACQSRKSESKESSLSKPQKTLHILKEDCRRDFVQENVLQAIKRPNTTPVRRITDNRKGDVFLLEESGWIPKYSQKQDYGKIPPYIHRIKQNLNQSQKEFKKFITAEYAHKEPQVLTAEEKKQILEGLVKNFKILFNKYQTLPLHTCTPARINRKIELERQMDELQKDIDLIQGHEDVCF</sequence>
<evidence type="ECO:0000313" key="9">
    <source>
        <dbReference type="Proteomes" id="UP000887013"/>
    </source>
</evidence>
<evidence type="ECO:0000259" key="7">
    <source>
        <dbReference type="PROSITE" id="PS51665"/>
    </source>
</evidence>
<dbReference type="PROSITE" id="PS51665">
    <property type="entry name" value="ENKURIN"/>
    <property type="match status" value="1"/>
</dbReference>
<dbReference type="PANTHER" id="PTHR21490:SF0">
    <property type="entry name" value="ENKURIN"/>
    <property type="match status" value="1"/>
</dbReference>
<dbReference type="GO" id="GO:0005516">
    <property type="term" value="F:calmodulin binding"/>
    <property type="evidence" value="ECO:0007669"/>
    <property type="project" value="TreeGrafter"/>
</dbReference>
<dbReference type="EMBL" id="BMAW01074535">
    <property type="protein sequence ID" value="GFT92647.1"/>
    <property type="molecule type" value="Genomic_DNA"/>
</dbReference>
<evidence type="ECO:0000313" key="8">
    <source>
        <dbReference type="EMBL" id="GFT92647.1"/>
    </source>
</evidence>
<comment type="subcellular location">
    <subcellularLocation>
        <location evidence="1">Cell projection</location>
        <location evidence="1">Cilium</location>
    </subcellularLocation>
    <subcellularLocation>
        <location evidence="2">Cytoplasm</location>
        <location evidence="2">Cytoskeleton</location>
    </subcellularLocation>
</comment>
<dbReference type="Proteomes" id="UP000887013">
    <property type="component" value="Unassembled WGS sequence"/>
</dbReference>
<dbReference type="GO" id="GO:0005879">
    <property type="term" value="C:axonemal microtubule"/>
    <property type="evidence" value="ECO:0007669"/>
    <property type="project" value="TreeGrafter"/>
</dbReference>
<name>A0A8X6U8P5_NEPPI</name>
<accession>A0A8X6U8P5</accession>
<dbReference type="AlphaFoldDB" id="A0A8X6U8P5"/>
<proteinExistence type="predicted"/>
<organism evidence="8 9">
    <name type="scientific">Nephila pilipes</name>
    <name type="common">Giant wood spider</name>
    <name type="synonym">Nephila maculata</name>
    <dbReference type="NCBI Taxonomy" id="299642"/>
    <lineage>
        <taxon>Eukaryota</taxon>
        <taxon>Metazoa</taxon>
        <taxon>Ecdysozoa</taxon>
        <taxon>Arthropoda</taxon>
        <taxon>Chelicerata</taxon>
        <taxon>Arachnida</taxon>
        <taxon>Araneae</taxon>
        <taxon>Araneomorphae</taxon>
        <taxon>Entelegynae</taxon>
        <taxon>Araneoidea</taxon>
        <taxon>Nephilidae</taxon>
        <taxon>Nephila</taxon>
    </lineage>
</organism>
<evidence type="ECO:0000256" key="3">
    <source>
        <dbReference type="ARBA" id="ARBA00022490"/>
    </source>
</evidence>
<comment type="caution">
    <text evidence="8">The sequence shown here is derived from an EMBL/GenBank/DDBJ whole genome shotgun (WGS) entry which is preliminary data.</text>
</comment>
<feature type="region of interest" description="Disordered" evidence="6">
    <location>
        <begin position="40"/>
        <end position="75"/>
    </location>
</feature>
<evidence type="ECO:0000256" key="1">
    <source>
        <dbReference type="ARBA" id="ARBA00004138"/>
    </source>
</evidence>
<dbReference type="OrthoDB" id="6424178at2759"/>
<feature type="domain" description="Enkurin" evidence="7">
    <location>
        <begin position="169"/>
        <end position="258"/>
    </location>
</feature>